<gene>
    <name evidence="12" type="ORF">G6O67_003800</name>
</gene>
<dbReference type="GO" id="GO:0000783">
    <property type="term" value="C:nuclear telomere cap complex"/>
    <property type="evidence" value="ECO:0007669"/>
    <property type="project" value="TreeGrafter"/>
</dbReference>
<feature type="region of interest" description="Disordered" evidence="9">
    <location>
        <begin position="606"/>
        <end position="632"/>
    </location>
</feature>
<organism evidence="12 13">
    <name type="scientific">Ophiocordyceps sinensis</name>
    <dbReference type="NCBI Taxonomy" id="72228"/>
    <lineage>
        <taxon>Eukaryota</taxon>
        <taxon>Fungi</taxon>
        <taxon>Dikarya</taxon>
        <taxon>Ascomycota</taxon>
        <taxon>Pezizomycotina</taxon>
        <taxon>Sordariomycetes</taxon>
        <taxon>Hypocreomycetidae</taxon>
        <taxon>Hypocreales</taxon>
        <taxon>Ophiocordycipitaceae</taxon>
        <taxon>Ophiocordyceps</taxon>
    </lineage>
</organism>
<dbReference type="OrthoDB" id="2186770at2759"/>
<keyword evidence="5" id="KW-0158">Chromosome</keyword>
<dbReference type="GO" id="GO:0098505">
    <property type="term" value="F:G-rich strand telomeric DNA binding"/>
    <property type="evidence" value="ECO:0007669"/>
    <property type="project" value="TreeGrafter"/>
</dbReference>
<proteinExistence type="inferred from homology"/>
<keyword evidence="8" id="KW-0539">Nucleus</keyword>
<feature type="compositionally biased region" description="Basic and acidic residues" evidence="9">
    <location>
        <begin position="347"/>
        <end position="361"/>
    </location>
</feature>
<evidence type="ECO:0000256" key="9">
    <source>
        <dbReference type="SAM" id="MobiDB-lite"/>
    </source>
</evidence>
<accession>A0A8H4PSH5</accession>
<dbReference type="Pfam" id="PF16686">
    <property type="entry name" value="POT1PC"/>
    <property type="match status" value="1"/>
</dbReference>
<dbReference type="GO" id="GO:0032210">
    <property type="term" value="P:regulation of telomere maintenance via telomerase"/>
    <property type="evidence" value="ECO:0007669"/>
    <property type="project" value="TreeGrafter"/>
</dbReference>
<keyword evidence="13" id="KW-1185">Reference proteome</keyword>
<evidence type="ECO:0000256" key="2">
    <source>
        <dbReference type="ARBA" id="ARBA00004574"/>
    </source>
</evidence>
<reference evidence="12 13" key="1">
    <citation type="journal article" date="2020" name="Genome Biol. Evol.">
        <title>A new high-quality draft genome assembly of the Chinese cordyceps Ophiocordyceps sinensis.</title>
        <authorList>
            <person name="Shu R."/>
            <person name="Zhang J."/>
            <person name="Meng Q."/>
            <person name="Zhang H."/>
            <person name="Zhou G."/>
            <person name="Li M."/>
            <person name="Wu P."/>
            <person name="Zhao Y."/>
            <person name="Chen C."/>
            <person name="Qin Q."/>
        </authorList>
    </citation>
    <scope>NUCLEOTIDE SEQUENCE [LARGE SCALE GENOMIC DNA]</scope>
    <source>
        <strain evidence="12 13">IOZ07</strain>
    </source>
</reference>
<protein>
    <recommendedName>
        <fullName evidence="4">Protection of telomeres protein 1</fullName>
    </recommendedName>
</protein>
<dbReference type="EMBL" id="JAAVMX010000004">
    <property type="protein sequence ID" value="KAF4509652.1"/>
    <property type="molecule type" value="Genomic_DNA"/>
</dbReference>
<name>A0A8H4PSH5_9HYPO</name>
<dbReference type="InterPro" id="IPR028389">
    <property type="entry name" value="POT1"/>
</dbReference>
<feature type="compositionally biased region" description="Polar residues" evidence="9">
    <location>
        <begin position="420"/>
        <end position="429"/>
    </location>
</feature>
<feature type="region of interest" description="Disordered" evidence="9">
    <location>
        <begin position="323"/>
        <end position="429"/>
    </location>
</feature>
<comment type="caution">
    <text evidence="12">The sequence shown here is derived from an EMBL/GenBank/DDBJ whole genome shotgun (WGS) entry which is preliminary data.</text>
</comment>
<dbReference type="AlphaFoldDB" id="A0A8H4PSH5"/>
<dbReference type="SUPFAM" id="SSF50249">
    <property type="entry name" value="Nucleic acid-binding proteins"/>
    <property type="match status" value="2"/>
</dbReference>
<evidence type="ECO:0000256" key="6">
    <source>
        <dbReference type="ARBA" id="ARBA00022895"/>
    </source>
</evidence>
<feature type="domain" description="Telomeric single stranded DNA binding POT1/Cdc13" evidence="10">
    <location>
        <begin position="27"/>
        <end position="119"/>
    </location>
</feature>
<keyword evidence="6" id="KW-0779">Telomere</keyword>
<feature type="compositionally biased region" description="Basic and acidic residues" evidence="9">
    <location>
        <begin position="613"/>
        <end position="624"/>
    </location>
</feature>
<evidence type="ECO:0000259" key="10">
    <source>
        <dbReference type="Pfam" id="PF02765"/>
    </source>
</evidence>
<dbReference type="FunFam" id="2.40.50.140:FF:000303">
    <property type="entry name" value="Protection of telomeres protein 1"/>
    <property type="match status" value="1"/>
</dbReference>
<evidence type="ECO:0000256" key="8">
    <source>
        <dbReference type="ARBA" id="ARBA00023242"/>
    </source>
</evidence>
<dbReference type="InterPro" id="IPR011564">
    <property type="entry name" value="Telomer_end-bd_POT1/Cdc13"/>
</dbReference>
<evidence type="ECO:0000256" key="1">
    <source>
        <dbReference type="ARBA" id="ARBA00004123"/>
    </source>
</evidence>
<dbReference type="InterPro" id="IPR012340">
    <property type="entry name" value="NA-bd_OB-fold"/>
</dbReference>
<dbReference type="InterPro" id="IPR032042">
    <property type="entry name" value="POT1PC"/>
</dbReference>
<feature type="domain" description="Protection of telomeres protein 1 ssDNA-binding" evidence="11">
    <location>
        <begin position="188"/>
        <end position="351"/>
    </location>
</feature>
<evidence type="ECO:0000256" key="4">
    <source>
        <dbReference type="ARBA" id="ARBA00015253"/>
    </source>
</evidence>
<evidence type="ECO:0000313" key="12">
    <source>
        <dbReference type="EMBL" id="KAF4509652.1"/>
    </source>
</evidence>
<dbReference type="Proteomes" id="UP000557566">
    <property type="component" value="Unassembled WGS sequence"/>
</dbReference>
<keyword evidence="7" id="KW-0238">DNA-binding</keyword>
<evidence type="ECO:0000256" key="3">
    <source>
        <dbReference type="ARBA" id="ARBA00008442"/>
    </source>
</evidence>
<dbReference type="PANTHER" id="PTHR14513:SF0">
    <property type="entry name" value="PROTECTION OF TELOMERES PROTEIN 1"/>
    <property type="match status" value="1"/>
</dbReference>
<feature type="compositionally biased region" description="Low complexity" evidence="9">
    <location>
        <begin position="362"/>
        <end position="378"/>
    </location>
</feature>
<comment type="subcellular location">
    <subcellularLocation>
        <location evidence="2">Chromosome</location>
        <location evidence="2">Telomere</location>
    </subcellularLocation>
    <subcellularLocation>
        <location evidence="1">Nucleus</location>
    </subcellularLocation>
</comment>
<feature type="region of interest" description="Disordered" evidence="9">
    <location>
        <begin position="125"/>
        <end position="146"/>
    </location>
</feature>
<comment type="similarity">
    <text evidence="3">Belongs to the telombin family.</text>
</comment>
<evidence type="ECO:0000313" key="13">
    <source>
        <dbReference type="Proteomes" id="UP000557566"/>
    </source>
</evidence>
<dbReference type="Gene3D" id="2.40.50.140">
    <property type="entry name" value="Nucleic acid-binding proteins"/>
    <property type="match status" value="2"/>
</dbReference>
<dbReference type="PANTHER" id="PTHR14513">
    <property type="entry name" value="PROTECTION OF TELOMERES 1"/>
    <property type="match status" value="1"/>
</dbReference>
<dbReference type="GO" id="GO:0016233">
    <property type="term" value="P:telomere capping"/>
    <property type="evidence" value="ECO:0007669"/>
    <property type="project" value="TreeGrafter"/>
</dbReference>
<evidence type="ECO:0000259" key="11">
    <source>
        <dbReference type="Pfam" id="PF16686"/>
    </source>
</evidence>
<sequence>MAQKTGCTLPSGFVAARHVLDGKFTVGSKVSVVGLVTDFRAPISTRGTDWKCQIQFYDQSVEDDEHESLLLNIFRPKSDMPDASCGDVVVILAAKVQRFQSETFSLFTHYSTVIYVYEASKIPKPPRNASSALRPSNAKAAGQPPSRDLGEFVSILHDSIDKTRLPSESQFKSMKVMSVNVKDKLCELQEVQDGRFADVIAQVVRDPYDLDDKMCLWISDYTENPSFFHFSYTGNGDQAGDPYGYGASFSNGTRKNEWAGPFGKRSMQVTCFDPHASMIRSMALANGSWVHLRNVQIKFGHNGSNLEGYLRGDRSAHESKFNVTRLDPSQDPKEISPQLKSAIRRKRDYERSKKHQLKDIAAKAAQAEQNIAKAAQAGQKRRAGMRSENEPRGKRKNRAKNKKRRQDLDAVQVPQEEEQQGSPISVPNINTQVRCENQNKPPSLIADILRVVLHDTTIDGEAVKLRLPFINANYRSNVRVVDFMPSRVVDFCYPRKVSEYDALSDHEPESESEPESVPNQGMAMTSTASTVWEWHFYLELEDAVVGPGQQKNRFWVLVDNLAAQCLMNLDASDLRRDHRALETVRNRLFILWGELEEHKRHVEKLAAASTHNRPPDDSDDDNGKGRAAGAPRTVANRPFSCCVRQYGVKVAETDRGKADAGDGRRWQRMFGLFGTRLATM</sequence>
<dbReference type="Pfam" id="PF02765">
    <property type="entry name" value="POT1"/>
    <property type="match status" value="1"/>
</dbReference>
<feature type="compositionally biased region" description="Basic residues" evidence="9">
    <location>
        <begin position="393"/>
        <end position="405"/>
    </location>
</feature>
<dbReference type="GO" id="GO:0010521">
    <property type="term" value="F:telomerase inhibitor activity"/>
    <property type="evidence" value="ECO:0007669"/>
    <property type="project" value="TreeGrafter"/>
</dbReference>
<feature type="region of interest" description="Disordered" evidence="9">
    <location>
        <begin position="502"/>
        <end position="522"/>
    </location>
</feature>
<evidence type="ECO:0000256" key="7">
    <source>
        <dbReference type="ARBA" id="ARBA00023125"/>
    </source>
</evidence>
<evidence type="ECO:0000256" key="5">
    <source>
        <dbReference type="ARBA" id="ARBA00022454"/>
    </source>
</evidence>